<dbReference type="EMBL" id="MQWA01000001">
    <property type="protein sequence ID" value="PQJ27741.1"/>
    <property type="molecule type" value="Genomic_DNA"/>
</dbReference>
<name>A0A2S7TZS4_9BACT</name>
<keyword evidence="2" id="KW-1185">Reference proteome</keyword>
<proteinExistence type="predicted"/>
<dbReference type="AlphaFoldDB" id="A0A2S7TZS4"/>
<reference evidence="1 2" key="1">
    <citation type="submission" date="2016-12" db="EMBL/GenBank/DDBJ databases">
        <title>Study of bacterial adaptation to deep sea.</title>
        <authorList>
            <person name="Song J."/>
            <person name="Yoshizawa S."/>
            <person name="Kogure K."/>
        </authorList>
    </citation>
    <scope>NUCLEOTIDE SEQUENCE [LARGE SCALE GENOMIC DNA]</scope>
    <source>
        <strain evidence="1 2">SAORIC-165</strain>
    </source>
</reference>
<protein>
    <submittedName>
        <fullName evidence="1">Uncharacterized protein</fullName>
    </submittedName>
</protein>
<gene>
    <name evidence="1" type="ORF">BSZ32_03975</name>
</gene>
<evidence type="ECO:0000313" key="1">
    <source>
        <dbReference type="EMBL" id="PQJ27741.1"/>
    </source>
</evidence>
<comment type="caution">
    <text evidence="1">The sequence shown here is derived from an EMBL/GenBank/DDBJ whole genome shotgun (WGS) entry which is preliminary data.</text>
</comment>
<accession>A0A2S7TZS4</accession>
<organism evidence="1 2">
    <name type="scientific">Rubritalea profundi</name>
    <dbReference type="NCBI Taxonomy" id="1658618"/>
    <lineage>
        <taxon>Bacteria</taxon>
        <taxon>Pseudomonadati</taxon>
        <taxon>Verrucomicrobiota</taxon>
        <taxon>Verrucomicrobiia</taxon>
        <taxon>Verrucomicrobiales</taxon>
        <taxon>Rubritaleaceae</taxon>
        <taxon>Rubritalea</taxon>
    </lineage>
</organism>
<dbReference type="Proteomes" id="UP000239907">
    <property type="component" value="Unassembled WGS sequence"/>
</dbReference>
<evidence type="ECO:0000313" key="2">
    <source>
        <dbReference type="Proteomes" id="UP000239907"/>
    </source>
</evidence>
<sequence length="68" mass="7266">MFLAPLQPVGGVAVELAEDAHHAISGKLAAGHSLRIATPPIIFRIAHHPDSHRVEVDVGGHQVIYETD</sequence>